<dbReference type="AlphaFoldDB" id="A0A0E9X2I3"/>
<sequence>MASTLEKKLTMLRKEINRRLPRVVSQWATPSFQHNYYLEQNKASWKSITDSISKPLLFPAHYQAGKLFLFITGNRKLVPASSPFYITESG</sequence>
<proteinExistence type="predicted"/>
<protein>
    <submittedName>
        <fullName evidence="1">Uncharacterized protein</fullName>
    </submittedName>
</protein>
<dbReference type="EMBL" id="GBXM01012694">
    <property type="protein sequence ID" value="JAH95883.1"/>
    <property type="molecule type" value="Transcribed_RNA"/>
</dbReference>
<reference evidence="1" key="1">
    <citation type="submission" date="2014-11" db="EMBL/GenBank/DDBJ databases">
        <authorList>
            <person name="Amaro Gonzalez C."/>
        </authorList>
    </citation>
    <scope>NUCLEOTIDE SEQUENCE</scope>
</reference>
<name>A0A0E9X2I3_ANGAN</name>
<accession>A0A0E9X2I3</accession>
<organism evidence="1">
    <name type="scientific">Anguilla anguilla</name>
    <name type="common">European freshwater eel</name>
    <name type="synonym">Muraena anguilla</name>
    <dbReference type="NCBI Taxonomy" id="7936"/>
    <lineage>
        <taxon>Eukaryota</taxon>
        <taxon>Metazoa</taxon>
        <taxon>Chordata</taxon>
        <taxon>Craniata</taxon>
        <taxon>Vertebrata</taxon>
        <taxon>Euteleostomi</taxon>
        <taxon>Actinopterygii</taxon>
        <taxon>Neopterygii</taxon>
        <taxon>Teleostei</taxon>
        <taxon>Anguilliformes</taxon>
        <taxon>Anguillidae</taxon>
        <taxon>Anguilla</taxon>
    </lineage>
</organism>
<reference evidence="1" key="2">
    <citation type="journal article" date="2015" name="Fish Shellfish Immunol.">
        <title>Early steps in the European eel (Anguilla anguilla)-Vibrio vulnificus interaction in the gills: Role of the RtxA13 toxin.</title>
        <authorList>
            <person name="Callol A."/>
            <person name="Pajuelo D."/>
            <person name="Ebbesson L."/>
            <person name="Teles M."/>
            <person name="MacKenzie S."/>
            <person name="Amaro C."/>
        </authorList>
    </citation>
    <scope>NUCLEOTIDE SEQUENCE</scope>
</reference>
<evidence type="ECO:0000313" key="1">
    <source>
        <dbReference type="EMBL" id="JAH95883.1"/>
    </source>
</evidence>